<keyword evidence="2" id="KW-0969">Cilium</keyword>
<gene>
    <name evidence="5" type="ORF">FGO68_gene14103</name>
</gene>
<sequence>MSLSQKFRSDAAIYARRDAEERVARLATQIKGDMNLRHKAHWEQKSENLIKRTIIRSRLTDLKRREESNLEERRNRLKQLLDAEDQVYEQEFMANLETPEQVRDKMAQRLEELKLRREQERQDEVNKRLEQRFKDTTDDLRKEAGKFFVYQCQMEREKQLMDKKRDVERKIMEEQVYAQLWKLDLMSKEERERQEAEEKKKRIGETVAVLDWQKDTRVQVKQQDRQTMTQEEKWKVDYDKQVIDEEIARMQAEAEEKKQRDALTKKNHQTDILKQINERDREQRRVIQEKMYEERAAKLAELEYSRRIQEQKNANQTVLNQWKSQSSNFY</sequence>
<evidence type="ECO:0000256" key="2">
    <source>
        <dbReference type="ARBA" id="ARBA00023069"/>
    </source>
</evidence>
<name>A0A8J8NSE1_HALGN</name>
<reference evidence="5" key="1">
    <citation type="submission" date="2019-06" db="EMBL/GenBank/DDBJ databases">
        <authorList>
            <person name="Zheng W."/>
        </authorList>
    </citation>
    <scope>NUCLEOTIDE SEQUENCE</scope>
    <source>
        <strain evidence="5">QDHG01</strain>
    </source>
</reference>
<dbReference type="OrthoDB" id="313037at2759"/>
<keyword evidence="4" id="KW-0175">Coiled coil</keyword>
<dbReference type="Proteomes" id="UP000785679">
    <property type="component" value="Unassembled WGS sequence"/>
</dbReference>
<dbReference type="AlphaFoldDB" id="A0A8J8NSE1"/>
<keyword evidence="6" id="KW-1185">Reference proteome</keyword>
<comment type="subcellular location">
    <subcellularLocation>
        <location evidence="1">Cell projection</location>
        <location evidence="1">Cilium</location>
    </subcellularLocation>
</comment>
<dbReference type="PANTHER" id="PTHR31183:SF1">
    <property type="entry name" value="CILIA- AND FLAGELLA-ASSOCIATED PROTEIN 53"/>
    <property type="match status" value="1"/>
</dbReference>
<evidence type="ECO:0000256" key="1">
    <source>
        <dbReference type="ARBA" id="ARBA00004138"/>
    </source>
</evidence>
<evidence type="ECO:0008006" key="7">
    <source>
        <dbReference type="Google" id="ProtNLM"/>
    </source>
</evidence>
<comment type="caution">
    <text evidence="5">The sequence shown here is derived from an EMBL/GenBank/DDBJ whole genome shotgun (WGS) entry which is preliminary data.</text>
</comment>
<dbReference type="PANTHER" id="PTHR31183">
    <property type="entry name" value="TRICHOPLEIN KERATIN FILAMENT-BINDING PROTEIN FAMILY MEMBER"/>
    <property type="match status" value="1"/>
</dbReference>
<dbReference type="InterPro" id="IPR043596">
    <property type="entry name" value="CFAP53/TCHP"/>
</dbReference>
<dbReference type="GO" id="GO:0005929">
    <property type="term" value="C:cilium"/>
    <property type="evidence" value="ECO:0007669"/>
    <property type="project" value="UniProtKB-SubCell"/>
</dbReference>
<protein>
    <recommendedName>
        <fullName evidence="7">Trichohyalin-plectin-homology domain-containing protein</fullName>
    </recommendedName>
</protein>
<feature type="coiled-coil region" evidence="4">
    <location>
        <begin position="63"/>
        <end position="130"/>
    </location>
</feature>
<evidence type="ECO:0000313" key="6">
    <source>
        <dbReference type="Proteomes" id="UP000785679"/>
    </source>
</evidence>
<evidence type="ECO:0000313" key="5">
    <source>
        <dbReference type="EMBL" id="TNV80648.1"/>
    </source>
</evidence>
<dbReference type="EMBL" id="RRYP01007234">
    <property type="protein sequence ID" value="TNV80648.1"/>
    <property type="molecule type" value="Genomic_DNA"/>
</dbReference>
<evidence type="ECO:0000256" key="4">
    <source>
        <dbReference type="SAM" id="Coils"/>
    </source>
</evidence>
<organism evidence="5 6">
    <name type="scientific">Halteria grandinella</name>
    <dbReference type="NCBI Taxonomy" id="5974"/>
    <lineage>
        <taxon>Eukaryota</taxon>
        <taxon>Sar</taxon>
        <taxon>Alveolata</taxon>
        <taxon>Ciliophora</taxon>
        <taxon>Intramacronucleata</taxon>
        <taxon>Spirotrichea</taxon>
        <taxon>Stichotrichia</taxon>
        <taxon>Sporadotrichida</taxon>
        <taxon>Halteriidae</taxon>
        <taxon>Halteria</taxon>
    </lineage>
</organism>
<keyword evidence="3" id="KW-0966">Cell projection</keyword>
<accession>A0A8J8NSE1</accession>
<proteinExistence type="predicted"/>
<evidence type="ECO:0000256" key="3">
    <source>
        <dbReference type="ARBA" id="ARBA00023273"/>
    </source>
</evidence>